<evidence type="ECO:0000313" key="3">
    <source>
        <dbReference type="EMBL" id="TKD51469.1"/>
    </source>
</evidence>
<keyword evidence="2" id="KW-0732">Signal</keyword>
<evidence type="ECO:0000256" key="1">
    <source>
        <dbReference type="ARBA" id="ARBA00007613"/>
    </source>
</evidence>
<feature type="chain" id="PRO_5020977467" evidence="2">
    <location>
        <begin position="21"/>
        <end position="423"/>
    </location>
</feature>
<evidence type="ECO:0000256" key="2">
    <source>
        <dbReference type="SAM" id="SignalP"/>
    </source>
</evidence>
<dbReference type="Gene3D" id="1.20.1600.10">
    <property type="entry name" value="Outer membrane efflux proteins (OEP)"/>
    <property type="match status" value="1"/>
</dbReference>
<dbReference type="PANTHER" id="PTHR30203">
    <property type="entry name" value="OUTER MEMBRANE CATION EFFLUX PROTEIN"/>
    <property type="match status" value="1"/>
</dbReference>
<proteinExistence type="inferred from homology"/>
<evidence type="ECO:0000313" key="4">
    <source>
        <dbReference type="Proteomes" id="UP000309138"/>
    </source>
</evidence>
<keyword evidence="4" id="KW-1185">Reference proteome</keyword>
<dbReference type="RefSeq" id="WP_136944207.1">
    <property type="nucleotide sequence ID" value="NZ_SWKR01000002.1"/>
</dbReference>
<dbReference type="InterPro" id="IPR010131">
    <property type="entry name" value="MdtP/NodT-like"/>
</dbReference>
<feature type="signal peptide" evidence="2">
    <location>
        <begin position="1"/>
        <end position="20"/>
    </location>
</feature>
<dbReference type="EMBL" id="SWKR01000002">
    <property type="protein sequence ID" value="TKD51469.1"/>
    <property type="molecule type" value="Genomic_DNA"/>
</dbReference>
<organism evidence="3 4">
    <name type="scientific">Sphingomonas baiyangensis</name>
    <dbReference type="NCBI Taxonomy" id="2572576"/>
    <lineage>
        <taxon>Bacteria</taxon>
        <taxon>Pseudomonadati</taxon>
        <taxon>Pseudomonadota</taxon>
        <taxon>Alphaproteobacteria</taxon>
        <taxon>Sphingomonadales</taxon>
        <taxon>Sphingomonadaceae</taxon>
        <taxon>Sphingomonas</taxon>
    </lineage>
</organism>
<reference evidence="3 4" key="1">
    <citation type="submission" date="2019-04" db="EMBL/GenBank/DDBJ databases">
        <authorList>
            <person name="Yang Y."/>
            <person name="Wei D."/>
        </authorList>
    </citation>
    <scope>NUCLEOTIDE SEQUENCE [LARGE SCALE GENOMIC DNA]</scope>
    <source>
        <strain evidence="3 4">L-1-4w-11</strain>
    </source>
</reference>
<name>A0A4U1L3L4_9SPHN</name>
<protein>
    <submittedName>
        <fullName evidence="3">TolC family protein</fullName>
    </submittedName>
</protein>
<dbReference type="Pfam" id="PF02321">
    <property type="entry name" value="OEP"/>
    <property type="match status" value="2"/>
</dbReference>
<dbReference type="OrthoDB" id="9791261at2"/>
<dbReference type="SUPFAM" id="SSF56954">
    <property type="entry name" value="Outer membrane efflux proteins (OEP)"/>
    <property type="match status" value="1"/>
</dbReference>
<dbReference type="GO" id="GO:0015562">
    <property type="term" value="F:efflux transmembrane transporter activity"/>
    <property type="evidence" value="ECO:0007669"/>
    <property type="project" value="InterPro"/>
</dbReference>
<dbReference type="InterPro" id="IPR003423">
    <property type="entry name" value="OMP_efflux"/>
</dbReference>
<accession>A0A4U1L3L4</accession>
<sequence>MYRVIAAVLAAAACTQPVQAQTSPPPAAEPTGETLTLDRALELAGATAPGVEAATAGVRAAEAQRRAAGLRPNPSINVEAENVIGTGPYSGLSSAETTVGMSLPLELGGKRSARIGVADAQTARARLEVITAQADLRLKVTQAFVEAAAAERRLGVARDQRDIANESLRGARVRVRAGRASPLEEQRADVQRINAETALAQGERSAALARANLARLIGREPGRLDLAWFERTDGLGPKLSKSADGTLALALAQADIATADAQVRLARSQRVPDLTLSAGARRLEATNDVAAVFGVSVPLPLFNNGRANLDAARAQRDQAEALRRGAVLDAQQAIASAETEVANAEANARTAAGPALAAAQEAARIARIGYREGKFGQLDLLEAERTLAQTRAAAIDALAAYHDAQARLERLTARAPSITEDRP</sequence>
<comment type="caution">
    <text evidence="3">The sequence shown here is derived from an EMBL/GenBank/DDBJ whole genome shotgun (WGS) entry which is preliminary data.</text>
</comment>
<gene>
    <name evidence="3" type="ORF">FBR43_12430</name>
</gene>
<dbReference type="Proteomes" id="UP000309138">
    <property type="component" value="Unassembled WGS sequence"/>
</dbReference>
<comment type="similarity">
    <text evidence="1">Belongs to the outer membrane factor (OMF) (TC 1.B.17) family.</text>
</comment>
<dbReference type="AlphaFoldDB" id="A0A4U1L3L4"/>
<dbReference type="PANTHER" id="PTHR30203:SF24">
    <property type="entry name" value="BLR4935 PROTEIN"/>
    <property type="match status" value="1"/>
</dbReference>